<gene>
    <name evidence="2" type="ORF">A2008_05435</name>
</gene>
<dbReference type="PANTHER" id="PTHR43792:SF1">
    <property type="entry name" value="N-ACETYLTRANSFERASE DOMAIN-CONTAINING PROTEIN"/>
    <property type="match status" value="1"/>
</dbReference>
<organism evidence="2 3">
    <name type="scientific">Candidatus Wallbacteria bacterium GWC2_49_35</name>
    <dbReference type="NCBI Taxonomy" id="1817813"/>
    <lineage>
        <taxon>Bacteria</taxon>
        <taxon>Candidatus Walliibacteriota</taxon>
    </lineage>
</organism>
<sequence length="166" mass="18961">MIFETKRLILREFEPADAGELSKVLSDGESMIHYPHPFSMAEVKDWIERNIKRYRDPGFGLWAVVRKEDNAFIGDCGITMQNIDGETLPEIGFHVIGEYRGMGYASEAATACRNYALEKLGYLKVYSYTRAGNLPSQRVSLKIGMSEKKRFEKDGISFIVFECEKK</sequence>
<dbReference type="InterPro" id="IPR016181">
    <property type="entry name" value="Acyl_CoA_acyltransferase"/>
</dbReference>
<dbReference type="GO" id="GO:0016747">
    <property type="term" value="F:acyltransferase activity, transferring groups other than amino-acyl groups"/>
    <property type="evidence" value="ECO:0007669"/>
    <property type="project" value="InterPro"/>
</dbReference>
<comment type="caution">
    <text evidence="2">The sequence shown here is derived from an EMBL/GenBank/DDBJ whole genome shotgun (WGS) entry which is preliminary data.</text>
</comment>
<dbReference type="InterPro" id="IPR051531">
    <property type="entry name" value="N-acetyltransferase"/>
</dbReference>
<dbReference type="PROSITE" id="PS51186">
    <property type="entry name" value="GNAT"/>
    <property type="match status" value="1"/>
</dbReference>
<dbReference type="Proteomes" id="UP000178735">
    <property type="component" value="Unassembled WGS sequence"/>
</dbReference>
<evidence type="ECO:0000313" key="3">
    <source>
        <dbReference type="Proteomes" id="UP000178735"/>
    </source>
</evidence>
<name>A0A1F7WPA4_9BACT</name>
<dbReference type="STRING" id="1817813.A2008_05435"/>
<evidence type="ECO:0000313" key="2">
    <source>
        <dbReference type="EMBL" id="OGM04684.1"/>
    </source>
</evidence>
<reference evidence="2 3" key="1">
    <citation type="journal article" date="2016" name="Nat. Commun.">
        <title>Thousands of microbial genomes shed light on interconnected biogeochemical processes in an aquifer system.</title>
        <authorList>
            <person name="Anantharaman K."/>
            <person name="Brown C.T."/>
            <person name="Hug L.A."/>
            <person name="Sharon I."/>
            <person name="Castelle C.J."/>
            <person name="Probst A.J."/>
            <person name="Thomas B.C."/>
            <person name="Singh A."/>
            <person name="Wilkins M.J."/>
            <person name="Karaoz U."/>
            <person name="Brodie E.L."/>
            <person name="Williams K.H."/>
            <person name="Hubbard S.S."/>
            <person name="Banfield J.F."/>
        </authorList>
    </citation>
    <scope>NUCLEOTIDE SEQUENCE [LARGE SCALE GENOMIC DNA]</scope>
</reference>
<dbReference type="Gene3D" id="3.40.630.30">
    <property type="match status" value="1"/>
</dbReference>
<protein>
    <submittedName>
        <fullName evidence="2">GNAT family N-acetyltransferase</fullName>
    </submittedName>
</protein>
<feature type="domain" description="N-acetyltransferase" evidence="1">
    <location>
        <begin position="8"/>
        <end position="166"/>
    </location>
</feature>
<dbReference type="AlphaFoldDB" id="A0A1F7WPA4"/>
<evidence type="ECO:0000259" key="1">
    <source>
        <dbReference type="PROSITE" id="PS51186"/>
    </source>
</evidence>
<dbReference type="EMBL" id="MGFH01000138">
    <property type="protein sequence ID" value="OGM04684.1"/>
    <property type="molecule type" value="Genomic_DNA"/>
</dbReference>
<proteinExistence type="predicted"/>
<accession>A0A1F7WPA4</accession>
<keyword evidence="2" id="KW-0808">Transferase</keyword>
<dbReference type="Pfam" id="PF13302">
    <property type="entry name" value="Acetyltransf_3"/>
    <property type="match status" value="1"/>
</dbReference>
<dbReference type="PANTHER" id="PTHR43792">
    <property type="entry name" value="GNAT FAMILY, PUTATIVE (AFU_ORTHOLOGUE AFUA_3G00765)-RELATED-RELATED"/>
    <property type="match status" value="1"/>
</dbReference>
<dbReference type="InterPro" id="IPR000182">
    <property type="entry name" value="GNAT_dom"/>
</dbReference>
<dbReference type="SUPFAM" id="SSF55729">
    <property type="entry name" value="Acyl-CoA N-acyltransferases (Nat)"/>
    <property type="match status" value="1"/>
</dbReference>